<protein>
    <recommendedName>
        <fullName evidence="8">Transcriptional coactivator HFI1/ADA1</fullName>
    </recommendedName>
</protein>
<dbReference type="KEGG" id="ker:91101599"/>
<feature type="compositionally biased region" description="Basic and acidic residues" evidence="5">
    <location>
        <begin position="266"/>
        <end position="299"/>
    </location>
</feature>
<gene>
    <name evidence="6" type="ORF">V865_002795</name>
</gene>
<evidence type="ECO:0000256" key="2">
    <source>
        <dbReference type="ARBA" id="ARBA00023015"/>
    </source>
</evidence>
<feature type="compositionally biased region" description="Low complexity" evidence="5">
    <location>
        <begin position="349"/>
        <end position="374"/>
    </location>
</feature>
<keyword evidence="4" id="KW-0539">Nucleus</keyword>
<reference evidence="6 7" key="1">
    <citation type="submission" date="2024-01" db="EMBL/GenBank/DDBJ databases">
        <title>Comparative genomics of Cryptococcus and Kwoniella reveals pathogenesis evolution and contrasting modes of karyotype evolution via chromosome fusion or intercentromeric recombination.</title>
        <authorList>
            <person name="Coelho M.A."/>
            <person name="David-Palma M."/>
            <person name="Shea T."/>
            <person name="Bowers K."/>
            <person name="McGinley-Smith S."/>
            <person name="Mohammad A.W."/>
            <person name="Gnirke A."/>
            <person name="Yurkov A.M."/>
            <person name="Nowrousian M."/>
            <person name="Sun S."/>
            <person name="Cuomo C.A."/>
            <person name="Heitman J."/>
        </authorList>
    </citation>
    <scope>NUCLEOTIDE SEQUENCE [LARGE SCALE GENOMIC DNA]</scope>
    <source>
        <strain evidence="6 7">PYCC6329</strain>
    </source>
</reference>
<feature type="region of interest" description="Disordered" evidence="5">
    <location>
        <begin position="258"/>
        <end position="299"/>
    </location>
</feature>
<organism evidence="6 7">
    <name type="scientific">Kwoniella europaea PYCC6329</name>
    <dbReference type="NCBI Taxonomy" id="1423913"/>
    <lineage>
        <taxon>Eukaryota</taxon>
        <taxon>Fungi</taxon>
        <taxon>Dikarya</taxon>
        <taxon>Basidiomycota</taxon>
        <taxon>Agaricomycotina</taxon>
        <taxon>Tremellomycetes</taxon>
        <taxon>Tremellales</taxon>
        <taxon>Cryptococcaceae</taxon>
        <taxon>Kwoniella</taxon>
    </lineage>
</organism>
<feature type="region of interest" description="Disordered" evidence="5">
    <location>
        <begin position="156"/>
        <end position="175"/>
    </location>
</feature>
<feature type="compositionally biased region" description="Polar residues" evidence="5">
    <location>
        <begin position="329"/>
        <end position="348"/>
    </location>
</feature>
<feature type="region of interest" description="Disordered" evidence="5">
    <location>
        <begin position="396"/>
        <end position="415"/>
    </location>
</feature>
<evidence type="ECO:0000256" key="1">
    <source>
        <dbReference type="ARBA" id="ARBA00004123"/>
    </source>
</evidence>
<dbReference type="Pfam" id="PF12767">
    <property type="entry name" value="SAGA-Tad1"/>
    <property type="match status" value="1"/>
</dbReference>
<evidence type="ECO:0000256" key="5">
    <source>
        <dbReference type="SAM" id="MobiDB-lite"/>
    </source>
</evidence>
<evidence type="ECO:0000256" key="3">
    <source>
        <dbReference type="ARBA" id="ARBA00023163"/>
    </source>
</evidence>
<dbReference type="RefSeq" id="XP_066082691.1">
    <property type="nucleotide sequence ID" value="XM_066226594.1"/>
</dbReference>
<sequence length="431" mass="47260">MSSSNTPNLHPSSSIPAPLISKPIPFERIDTHSIKQQLHDVLGEDGLPYWKALNGYLLGQLARSELEGMVRGWFKGDKLELHNTLLLSLLNNASIPPTLYTPIPTTSSARKRKRVSYDDVEYDVDEEAVQPKSRVSQWISGLNGRERMRIKRSVLGKNGTGGVEDVPGANEPTTGMGGRRMSAWVGQNNFLPPSTSNPTRHLPSSAQLSLQLSQYAKIHGLSLAPDSTAEIGEFLAVGLDSHIQDMLYGLIQLTGHDRPGISTIRLPKDKDHSNEDGEKNNEMEVSPKMKKEETDESPKVDLNSLNHLLILNPTLNPTISPSIYKLKSGQISSTQDTTTPTSLKDTNINGGSQSSSPVTSTSNRNRNNDNNGNKPRSEVITNRLLENSLLKLDNITTTAPGGAGADQKKEKKHTSHWKYEDPAVLLKDFLG</sequence>
<dbReference type="GO" id="GO:0003713">
    <property type="term" value="F:transcription coactivator activity"/>
    <property type="evidence" value="ECO:0007669"/>
    <property type="project" value="TreeGrafter"/>
</dbReference>
<keyword evidence="2" id="KW-0805">Transcription regulation</keyword>
<dbReference type="GO" id="GO:0000124">
    <property type="term" value="C:SAGA complex"/>
    <property type="evidence" value="ECO:0007669"/>
    <property type="project" value="UniProtKB-ARBA"/>
</dbReference>
<dbReference type="GeneID" id="91101599"/>
<dbReference type="PANTHER" id="PTHR21277">
    <property type="entry name" value="TRANSCRIPTIONAL ADAPTER 1"/>
    <property type="match status" value="1"/>
</dbReference>
<dbReference type="Proteomes" id="UP001358614">
    <property type="component" value="Chromosome 1"/>
</dbReference>
<proteinExistence type="predicted"/>
<dbReference type="EMBL" id="CP144089">
    <property type="protein sequence ID" value="WWD04724.1"/>
    <property type="molecule type" value="Genomic_DNA"/>
</dbReference>
<name>A0AAX4KFE9_9TREE</name>
<keyword evidence="7" id="KW-1185">Reference proteome</keyword>
<dbReference type="AlphaFoldDB" id="A0AAX4KFE9"/>
<evidence type="ECO:0000313" key="6">
    <source>
        <dbReference type="EMBL" id="WWD04724.1"/>
    </source>
</evidence>
<keyword evidence="3" id="KW-0804">Transcription</keyword>
<dbReference type="PANTHER" id="PTHR21277:SF5">
    <property type="entry name" value="TRANSCRIPTIONAL ADAPTER 1"/>
    <property type="match status" value="1"/>
</dbReference>
<comment type="subcellular location">
    <subcellularLocation>
        <location evidence="1">Nucleus</location>
    </subcellularLocation>
</comment>
<dbReference type="GO" id="GO:0005634">
    <property type="term" value="C:nucleus"/>
    <property type="evidence" value="ECO:0007669"/>
    <property type="project" value="UniProtKB-SubCell"/>
</dbReference>
<dbReference type="InterPro" id="IPR024738">
    <property type="entry name" value="Hfi1/Tada1"/>
</dbReference>
<evidence type="ECO:0000256" key="4">
    <source>
        <dbReference type="ARBA" id="ARBA00023242"/>
    </source>
</evidence>
<dbReference type="GO" id="GO:0006357">
    <property type="term" value="P:regulation of transcription by RNA polymerase II"/>
    <property type="evidence" value="ECO:0007669"/>
    <property type="project" value="TreeGrafter"/>
</dbReference>
<evidence type="ECO:0000313" key="7">
    <source>
        <dbReference type="Proteomes" id="UP001358614"/>
    </source>
</evidence>
<accession>A0AAX4KFE9</accession>
<evidence type="ECO:0008006" key="8">
    <source>
        <dbReference type="Google" id="ProtNLM"/>
    </source>
</evidence>
<feature type="region of interest" description="Disordered" evidence="5">
    <location>
        <begin position="329"/>
        <end position="378"/>
    </location>
</feature>